<reference evidence="3 4" key="1">
    <citation type="submission" date="2024-09" db="EMBL/GenBank/DDBJ databases">
        <authorList>
            <person name="Sun Q."/>
            <person name="Mori K."/>
        </authorList>
    </citation>
    <scope>NUCLEOTIDE SEQUENCE [LARGE SCALE GENOMIC DNA]</scope>
    <source>
        <strain evidence="3 4">TISTR 2452</strain>
    </source>
</reference>
<dbReference type="EMBL" id="JBHMDO010000047">
    <property type="protein sequence ID" value="MFB9330139.1"/>
    <property type="molecule type" value="Genomic_DNA"/>
</dbReference>
<evidence type="ECO:0000313" key="4">
    <source>
        <dbReference type="Proteomes" id="UP001589747"/>
    </source>
</evidence>
<feature type="signal peptide" evidence="1">
    <location>
        <begin position="1"/>
        <end position="22"/>
    </location>
</feature>
<feature type="chain" id="PRO_5045140177" evidence="1">
    <location>
        <begin position="23"/>
        <end position="465"/>
    </location>
</feature>
<dbReference type="Gene3D" id="2.120.10.30">
    <property type="entry name" value="TolB, C-terminal domain"/>
    <property type="match status" value="1"/>
</dbReference>
<dbReference type="Proteomes" id="UP001589747">
    <property type="component" value="Unassembled WGS sequence"/>
</dbReference>
<evidence type="ECO:0000313" key="3">
    <source>
        <dbReference type="EMBL" id="MFB9330139.1"/>
    </source>
</evidence>
<proteinExistence type="predicted"/>
<protein>
    <submittedName>
        <fullName evidence="3">Stalk domain-containing protein</fullName>
    </submittedName>
</protein>
<organism evidence="3 4">
    <name type="scientific">Paenibacillus aurantiacus</name>
    <dbReference type="NCBI Taxonomy" id="1936118"/>
    <lineage>
        <taxon>Bacteria</taxon>
        <taxon>Bacillati</taxon>
        <taxon>Bacillota</taxon>
        <taxon>Bacilli</taxon>
        <taxon>Bacillales</taxon>
        <taxon>Paenibacillaceae</taxon>
        <taxon>Paenibacillus</taxon>
    </lineage>
</organism>
<comment type="caution">
    <text evidence="3">The sequence shown here is derived from an EMBL/GenBank/DDBJ whole genome shotgun (WGS) entry which is preliminary data.</text>
</comment>
<keyword evidence="4" id="KW-1185">Reference proteome</keyword>
<dbReference type="SUPFAM" id="SSF55383">
    <property type="entry name" value="Copper amine oxidase, domain N"/>
    <property type="match status" value="1"/>
</dbReference>
<evidence type="ECO:0000259" key="2">
    <source>
        <dbReference type="Pfam" id="PF07833"/>
    </source>
</evidence>
<keyword evidence="1" id="KW-0732">Signal</keyword>
<dbReference type="RefSeq" id="WP_377501039.1">
    <property type="nucleotide sequence ID" value="NZ_JBHMDO010000047.1"/>
</dbReference>
<dbReference type="InterPro" id="IPR036582">
    <property type="entry name" value="Mao_N_sf"/>
</dbReference>
<evidence type="ECO:0000256" key="1">
    <source>
        <dbReference type="SAM" id="SignalP"/>
    </source>
</evidence>
<gene>
    <name evidence="3" type="ORF">ACFFSY_29705</name>
</gene>
<dbReference type="InterPro" id="IPR011042">
    <property type="entry name" value="6-blade_b-propeller_TolB-like"/>
</dbReference>
<accession>A0ABV5KY66</accession>
<sequence length="465" mass="48164">MSMKKTVIISVLAAAVSTSAVGAVSAAPAATASTQVTNSTFYVNDAVTTVRTIVKDGVTLVSVRDLGVAAGAIFTVTGGNKVLAYLNDVLVELQEGSATARIGSEEVELGASVVNVNNSFYADLTGFASALGIDQSTDAAGSVWLDATKRLADAEDPIWIDAQTLLVSTLTEDGSRVDYKVNAATGEFKEVFRTSTASPLTVAPNGAKAAYTDETGAVYVLDLTTNASTKASSDDTIKPELVWSADSSAIYFLQGDKGSVIAKLNPADGTITKVLEDKVDYKADLAVSEDGKRFVYSVTKPGAVTADANKPVDSDDVAIDMTGTEPQLYFFDSSAKDGKPAKLTEKADDKIFVGASADAGQVYYISSEENKVSSLIAVSADKSVKSLLEGKDVLQATAAGDKLYALVATATGGEVYEIQGGSAKLLYAVSEDVSEIVAGKGTPVAVVEGSAIAVNKDGKWKKVTK</sequence>
<dbReference type="InterPro" id="IPR012854">
    <property type="entry name" value="Cu_amine_oxidase-like_N"/>
</dbReference>
<feature type="domain" description="Copper amine oxidase-like N-terminal" evidence="2">
    <location>
        <begin position="47"/>
        <end position="140"/>
    </location>
</feature>
<name>A0ABV5KY66_9BACL</name>
<dbReference type="SUPFAM" id="SSF82171">
    <property type="entry name" value="DPP6 N-terminal domain-like"/>
    <property type="match status" value="1"/>
</dbReference>
<dbReference type="Pfam" id="PF07833">
    <property type="entry name" value="Cu_amine_oxidN1"/>
    <property type="match status" value="1"/>
</dbReference>